<reference evidence="2" key="1">
    <citation type="submission" date="2020-02" db="EMBL/GenBank/DDBJ databases">
        <authorList>
            <person name="Meier V. D."/>
        </authorList>
    </citation>
    <scope>NUCLEOTIDE SEQUENCE</scope>
    <source>
        <strain evidence="2">AVDCRST_MAG60</strain>
    </source>
</reference>
<dbReference type="InterPro" id="IPR004360">
    <property type="entry name" value="Glyas_Fos-R_dOase_dom"/>
</dbReference>
<evidence type="ECO:0000313" key="2">
    <source>
        <dbReference type="EMBL" id="CAA9388100.1"/>
    </source>
</evidence>
<proteinExistence type="predicted"/>
<accession>A0A6J4NKW4</accession>
<dbReference type="Pfam" id="PF00903">
    <property type="entry name" value="Glyoxalase"/>
    <property type="match status" value="1"/>
</dbReference>
<dbReference type="Gene3D" id="3.10.180.10">
    <property type="entry name" value="2,3-Dihydroxybiphenyl 1,2-Dioxygenase, domain 1"/>
    <property type="match status" value="1"/>
</dbReference>
<protein>
    <recommendedName>
        <fullName evidence="1">VOC domain-containing protein</fullName>
    </recommendedName>
</protein>
<feature type="domain" description="VOC" evidence="1">
    <location>
        <begin position="5"/>
        <end position="126"/>
    </location>
</feature>
<dbReference type="EMBL" id="CADCUN010000145">
    <property type="protein sequence ID" value="CAA9388100.1"/>
    <property type="molecule type" value="Genomic_DNA"/>
</dbReference>
<dbReference type="InterPro" id="IPR037523">
    <property type="entry name" value="VOC_core"/>
</dbReference>
<organism evidence="2">
    <name type="scientific">uncultured Nocardioides sp</name>
    <dbReference type="NCBI Taxonomy" id="198441"/>
    <lineage>
        <taxon>Bacteria</taxon>
        <taxon>Bacillati</taxon>
        <taxon>Actinomycetota</taxon>
        <taxon>Actinomycetes</taxon>
        <taxon>Propionibacteriales</taxon>
        <taxon>Nocardioidaceae</taxon>
        <taxon>Nocardioides</taxon>
        <taxon>environmental samples</taxon>
    </lineage>
</organism>
<dbReference type="AlphaFoldDB" id="A0A6J4NKW4"/>
<sequence length="127" mass="13776">MIANIPIQAVLPASDIERARRWYSEKLGLNPVSTNPFGDLRYQAGGVEFLVYQTELAGTNQATAAGFRLEDFDDVIAFLRSNGVAFEHVDFGEMGATVDGVITTPDGQKAAWFKDSEGNIFALSTAD</sequence>
<dbReference type="PROSITE" id="PS51819">
    <property type="entry name" value="VOC"/>
    <property type="match status" value="1"/>
</dbReference>
<evidence type="ECO:0000259" key="1">
    <source>
        <dbReference type="PROSITE" id="PS51819"/>
    </source>
</evidence>
<dbReference type="SUPFAM" id="SSF54593">
    <property type="entry name" value="Glyoxalase/Bleomycin resistance protein/Dihydroxybiphenyl dioxygenase"/>
    <property type="match status" value="1"/>
</dbReference>
<gene>
    <name evidence="2" type="ORF">AVDCRST_MAG60-1354</name>
</gene>
<name>A0A6J4NKW4_9ACTN</name>
<dbReference type="InterPro" id="IPR029068">
    <property type="entry name" value="Glyas_Bleomycin-R_OHBP_Dase"/>
</dbReference>